<dbReference type="Proteomes" id="UP000001625">
    <property type="component" value="Chromosome"/>
</dbReference>
<keyword evidence="2" id="KW-1185">Reference proteome</keyword>
<evidence type="ECO:0000313" key="2">
    <source>
        <dbReference type="Proteomes" id="UP000001625"/>
    </source>
</evidence>
<organism evidence="1 2">
    <name type="scientific">Sideroxydans lithotrophicus (strain ES-1)</name>
    <dbReference type="NCBI Taxonomy" id="580332"/>
    <lineage>
        <taxon>Bacteria</taxon>
        <taxon>Pseudomonadati</taxon>
        <taxon>Pseudomonadota</taxon>
        <taxon>Betaproteobacteria</taxon>
        <taxon>Nitrosomonadales</taxon>
        <taxon>Gallionellaceae</taxon>
        <taxon>Sideroxydans</taxon>
    </lineage>
</organism>
<dbReference type="EMBL" id="CP001965">
    <property type="protein sequence ID" value="ADE12188.1"/>
    <property type="molecule type" value="Genomic_DNA"/>
</dbReference>
<reference evidence="1 2" key="1">
    <citation type="submission" date="2010-03" db="EMBL/GenBank/DDBJ databases">
        <title>Complete sequence of Sideroxydans lithotrophicus ES-1.</title>
        <authorList>
            <consortium name="US DOE Joint Genome Institute"/>
            <person name="Lucas S."/>
            <person name="Copeland A."/>
            <person name="Lapidus A."/>
            <person name="Cheng J.-F."/>
            <person name="Bruce D."/>
            <person name="Goodwin L."/>
            <person name="Pitluck S."/>
            <person name="Munk A.C."/>
            <person name="Detter J.C."/>
            <person name="Han C."/>
            <person name="Tapia R."/>
            <person name="Larimer F."/>
            <person name="Land M."/>
            <person name="Hauser L."/>
            <person name="Kyrpides N."/>
            <person name="Ivanova N."/>
            <person name="Emerson D."/>
            <person name="Woyke T."/>
        </authorList>
    </citation>
    <scope>NUCLEOTIDE SEQUENCE [LARGE SCALE GENOMIC DNA]</scope>
    <source>
        <strain evidence="1 2">ES-1</strain>
    </source>
</reference>
<evidence type="ECO:0000313" key="1">
    <source>
        <dbReference type="EMBL" id="ADE12188.1"/>
    </source>
</evidence>
<accession>D5CTA2</accession>
<dbReference type="eggNOG" id="COG4422">
    <property type="taxonomic scope" value="Bacteria"/>
</dbReference>
<name>D5CTA2_SIDLE</name>
<sequence>MADQRDGGIVWCNETWNPLRGCSRVSEGCRNCYAESMAARFCGAGMPYEGTINPETKRWSGTIKLVPEHLTDPLRWTRPRMIFVNSMSDLFHEDVPFQFIADVFAVMACTTRHTYQVLTKRPARMLEFFAWLNEELDGFGHPTRIDSLRVWPQWIPSKGNRGGYDNCGPLWPLENVWLGVTVENQEAADERIPLLLQTPAAVRWVSIEPLLEAVNIALWLDQLPATVDQRPRLDWCVVGGESGPNARPMHPDWARSLRDQCSAADVPFLFKQWGEWLPDWHGEYLEPLIVTQDRHHWDGLGKESYSFKVGKKRAGRMLDGVLHDGYPVVNP</sequence>
<dbReference type="AlphaFoldDB" id="D5CTA2"/>
<dbReference type="Pfam" id="PF07505">
    <property type="entry name" value="DUF5131"/>
    <property type="match status" value="1"/>
</dbReference>
<dbReference type="HOGENOM" id="CLU_054184_0_0_4"/>
<dbReference type="STRING" id="580332.Slit_1959"/>
<proteinExistence type="predicted"/>
<dbReference type="KEGG" id="slt:Slit_1959"/>
<dbReference type="OrthoDB" id="9787478at2"/>
<gene>
    <name evidence="1" type="ordered locus">Slit_1959</name>
</gene>
<dbReference type="RefSeq" id="WP_013030086.1">
    <property type="nucleotide sequence ID" value="NC_013959.1"/>
</dbReference>
<dbReference type="InterPro" id="IPR011101">
    <property type="entry name" value="DUF5131"/>
</dbReference>
<protein>
    <submittedName>
        <fullName evidence="1">Gp37Gp68 family protein</fullName>
    </submittedName>
</protein>